<dbReference type="PANTHER" id="PTHR30349">
    <property type="entry name" value="PHAGE INTEGRASE-RELATED"/>
    <property type="match status" value="1"/>
</dbReference>
<evidence type="ECO:0000259" key="6">
    <source>
        <dbReference type="PROSITE" id="PS51898"/>
    </source>
</evidence>
<comment type="similarity">
    <text evidence="1">Belongs to the 'phage' integrase family.</text>
</comment>
<dbReference type="Gene3D" id="1.10.150.130">
    <property type="match status" value="1"/>
</dbReference>
<feature type="domain" description="Core-binding (CB)" evidence="7">
    <location>
        <begin position="29"/>
        <end position="108"/>
    </location>
</feature>
<evidence type="ECO:0000256" key="1">
    <source>
        <dbReference type="ARBA" id="ARBA00008857"/>
    </source>
</evidence>
<dbReference type="SUPFAM" id="SSF56349">
    <property type="entry name" value="DNA breaking-rejoining enzymes"/>
    <property type="match status" value="1"/>
</dbReference>
<keyword evidence="2" id="KW-0229">DNA integration</keyword>
<dbReference type="InterPro" id="IPR011010">
    <property type="entry name" value="DNA_brk_join_enz"/>
</dbReference>
<evidence type="ECO:0000256" key="3">
    <source>
        <dbReference type="ARBA" id="ARBA00023125"/>
    </source>
</evidence>
<evidence type="ECO:0000256" key="4">
    <source>
        <dbReference type="ARBA" id="ARBA00023172"/>
    </source>
</evidence>
<dbReference type="InterPro" id="IPR010998">
    <property type="entry name" value="Integrase_recombinase_N"/>
</dbReference>
<dbReference type="Pfam" id="PF00589">
    <property type="entry name" value="Phage_integrase"/>
    <property type="match status" value="1"/>
</dbReference>
<dbReference type="InterPro" id="IPR044068">
    <property type="entry name" value="CB"/>
</dbReference>
<dbReference type="GO" id="GO:0015074">
    <property type="term" value="P:DNA integration"/>
    <property type="evidence" value="ECO:0007669"/>
    <property type="project" value="UniProtKB-KW"/>
</dbReference>
<dbReference type="InterPro" id="IPR013762">
    <property type="entry name" value="Integrase-like_cat_sf"/>
</dbReference>
<dbReference type="EMBL" id="DSHZ01000362">
    <property type="protein sequence ID" value="HEO42691.1"/>
    <property type="molecule type" value="Genomic_DNA"/>
</dbReference>
<accession>A0A7C2C1S4</accession>
<feature type="domain" description="Tyr recombinase" evidence="6">
    <location>
        <begin position="130"/>
        <end position="312"/>
    </location>
</feature>
<dbReference type="InterPro" id="IPR050090">
    <property type="entry name" value="Tyrosine_recombinase_XerCD"/>
</dbReference>
<dbReference type="GO" id="GO:0006310">
    <property type="term" value="P:DNA recombination"/>
    <property type="evidence" value="ECO:0007669"/>
    <property type="project" value="UniProtKB-KW"/>
</dbReference>
<evidence type="ECO:0000256" key="2">
    <source>
        <dbReference type="ARBA" id="ARBA00022908"/>
    </source>
</evidence>
<dbReference type="InterPro" id="IPR004107">
    <property type="entry name" value="Integrase_SAM-like_N"/>
</dbReference>
<dbReference type="InterPro" id="IPR002104">
    <property type="entry name" value="Integrase_catalytic"/>
</dbReference>
<dbReference type="GO" id="GO:0003677">
    <property type="term" value="F:DNA binding"/>
    <property type="evidence" value="ECO:0007669"/>
    <property type="project" value="UniProtKB-UniRule"/>
</dbReference>
<keyword evidence="3 5" id="KW-0238">DNA-binding</keyword>
<evidence type="ECO:0000313" key="8">
    <source>
        <dbReference type="EMBL" id="HEH81934.1"/>
    </source>
</evidence>
<dbReference type="Pfam" id="PF02899">
    <property type="entry name" value="Phage_int_SAM_1"/>
    <property type="match status" value="1"/>
</dbReference>
<keyword evidence="4" id="KW-0233">DNA recombination</keyword>
<dbReference type="PANTHER" id="PTHR30349:SF41">
    <property type="entry name" value="INTEGRASE_RECOMBINASE PROTEIN MJ0367-RELATED"/>
    <property type="match status" value="1"/>
</dbReference>
<comment type="caution">
    <text evidence="8">The sequence shown here is derived from an EMBL/GenBank/DDBJ whole genome shotgun (WGS) entry which is preliminary data.</text>
</comment>
<protein>
    <submittedName>
        <fullName evidence="8">Integrase</fullName>
    </submittedName>
</protein>
<dbReference type="Gene3D" id="1.10.443.10">
    <property type="entry name" value="Intergrase catalytic core"/>
    <property type="match status" value="1"/>
</dbReference>
<sequence length="317" mass="35550">MPAAKRAPQAPPPAVWQALGIRRPDKWVDQAVANLAPYAEYLLLERGHSPRGVRRYLYDLILWFRFLEARALPPGPEAVRALLLEERWAARRVQGFLAALRGYYRYLAQVRGEAVADPTEGIGRPKAGRRLPLLPAREEIRRFLEALGQEKEARLLVALARFLYGTGLRISEALSLRGRNLILEGGRPVAVRVVGKGNKERLVPLSKAAREALEMLGPAQGNASVFTFSQGRRRGRVPSVRWVEAKFREVALRAGLDPRRLTPHKLRHAYATLLVEMGAQLDAVKDLLGHESIATTQIYLHASRERLREAVSKLPDL</sequence>
<evidence type="ECO:0000256" key="5">
    <source>
        <dbReference type="PROSITE-ProRule" id="PRU01248"/>
    </source>
</evidence>
<dbReference type="PROSITE" id="PS51900">
    <property type="entry name" value="CB"/>
    <property type="match status" value="1"/>
</dbReference>
<dbReference type="PROSITE" id="PS51898">
    <property type="entry name" value="TYR_RECOMBINASE"/>
    <property type="match status" value="1"/>
</dbReference>
<evidence type="ECO:0000259" key="7">
    <source>
        <dbReference type="PROSITE" id="PS51900"/>
    </source>
</evidence>
<evidence type="ECO:0000313" key="9">
    <source>
        <dbReference type="EMBL" id="HEO42691.1"/>
    </source>
</evidence>
<proteinExistence type="inferred from homology"/>
<name>A0A7C2C1S4_9DEIN</name>
<organism evidence="8">
    <name type="scientific">Thermus islandicus</name>
    <dbReference type="NCBI Taxonomy" id="540988"/>
    <lineage>
        <taxon>Bacteria</taxon>
        <taxon>Thermotogati</taxon>
        <taxon>Deinococcota</taxon>
        <taxon>Deinococci</taxon>
        <taxon>Thermales</taxon>
        <taxon>Thermaceae</taxon>
        <taxon>Thermus</taxon>
    </lineage>
</organism>
<dbReference type="AlphaFoldDB" id="A0A7C2C1S4"/>
<gene>
    <name evidence="9" type="ORF">ENP09_07505</name>
    <name evidence="8" type="ORF">ENP73_02790</name>
</gene>
<dbReference type="EMBL" id="DSKL01000119">
    <property type="protein sequence ID" value="HEH81934.1"/>
    <property type="molecule type" value="Genomic_DNA"/>
</dbReference>
<reference evidence="8" key="1">
    <citation type="journal article" date="2020" name="mSystems">
        <title>Genome- and Community-Level Interaction Insights into Carbon Utilization and Element Cycling Functions of Hydrothermarchaeota in Hydrothermal Sediment.</title>
        <authorList>
            <person name="Zhou Z."/>
            <person name="Liu Y."/>
            <person name="Xu W."/>
            <person name="Pan J."/>
            <person name="Luo Z.H."/>
            <person name="Li M."/>
        </authorList>
    </citation>
    <scope>NUCLEOTIDE SEQUENCE [LARGE SCALE GENOMIC DNA]</scope>
    <source>
        <strain evidence="9">SpSt-189</strain>
        <strain evidence="8">SpSt-246</strain>
    </source>
</reference>